<name>A0A9W7AWQ2_9STRA</name>
<keyword evidence="1" id="KW-0732">Signal</keyword>
<sequence length="155" mass="17789">MASRSLALPKFVLYPTLLALLALPIRLKIQSSFKNYTNFLSYIWTGDHLDEYERKAEDALTSSTKKLLVLEEKLLEIEADIEICKLDTIEDMEPVYPPTLVQRLGGVSILLDKVAAQVDGVETKDTERRMKRKRLSKEIVVEFERCDSLRKVVQC</sequence>
<organism evidence="2 3">
    <name type="scientific">Triparma laevis f. inornata</name>
    <dbReference type="NCBI Taxonomy" id="1714386"/>
    <lineage>
        <taxon>Eukaryota</taxon>
        <taxon>Sar</taxon>
        <taxon>Stramenopiles</taxon>
        <taxon>Ochrophyta</taxon>
        <taxon>Bolidophyceae</taxon>
        <taxon>Parmales</taxon>
        <taxon>Triparmaceae</taxon>
        <taxon>Triparma</taxon>
    </lineage>
</organism>
<proteinExistence type="predicted"/>
<dbReference type="AlphaFoldDB" id="A0A9W7AWQ2"/>
<evidence type="ECO:0000256" key="1">
    <source>
        <dbReference type="SAM" id="SignalP"/>
    </source>
</evidence>
<feature type="chain" id="PRO_5040869230" evidence="1">
    <location>
        <begin position="23"/>
        <end position="155"/>
    </location>
</feature>
<dbReference type="EMBL" id="BLQM01000220">
    <property type="protein sequence ID" value="GMH76418.1"/>
    <property type="molecule type" value="Genomic_DNA"/>
</dbReference>
<evidence type="ECO:0000313" key="3">
    <source>
        <dbReference type="Proteomes" id="UP001162640"/>
    </source>
</evidence>
<evidence type="ECO:0000313" key="2">
    <source>
        <dbReference type="EMBL" id="GMH76418.1"/>
    </source>
</evidence>
<comment type="caution">
    <text evidence="2">The sequence shown here is derived from an EMBL/GenBank/DDBJ whole genome shotgun (WGS) entry which is preliminary data.</text>
</comment>
<reference evidence="3" key="1">
    <citation type="journal article" date="2023" name="Commun. Biol.">
        <title>Genome analysis of Parmales, the sister group of diatoms, reveals the evolutionary specialization of diatoms from phago-mixotrophs to photoautotrophs.</title>
        <authorList>
            <person name="Ban H."/>
            <person name="Sato S."/>
            <person name="Yoshikawa S."/>
            <person name="Yamada K."/>
            <person name="Nakamura Y."/>
            <person name="Ichinomiya M."/>
            <person name="Sato N."/>
            <person name="Blanc-Mathieu R."/>
            <person name="Endo H."/>
            <person name="Kuwata A."/>
            <person name="Ogata H."/>
        </authorList>
    </citation>
    <scope>NUCLEOTIDE SEQUENCE [LARGE SCALE GENOMIC DNA]</scope>
</reference>
<gene>
    <name evidence="2" type="ORF">TL16_g07078</name>
</gene>
<accession>A0A9W7AWQ2</accession>
<protein>
    <submittedName>
        <fullName evidence="2">Uncharacterized protein</fullName>
    </submittedName>
</protein>
<feature type="signal peptide" evidence="1">
    <location>
        <begin position="1"/>
        <end position="22"/>
    </location>
</feature>
<dbReference type="Proteomes" id="UP001162640">
    <property type="component" value="Unassembled WGS sequence"/>
</dbReference>